<evidence type="ECO:0000313" key="1">
    <source>
        <dbReference type="Proteomes" id="UP000887579"/>
    </source>
</evidence>
<protein>
    <submittedName>
        <fullName evidence="2">Uncharacterized protein</fullName>
    </submittedName>
</protein>
<organism evidence="1 2">
    <name type="scientific">Panagrolaimus sp. ES5</name>
    <dbReference type="NCBI Taxonomy" id="591445"/>
    <lineage>
        <taxon>Eukaryota</taxon>
        <taxon>Metazoa</taxon>
        <taxon>Ecdysozoa</taxon>
        <taxon>Nematoda</taxon>
        <taxon>Chromadorea</taxon>
        <taxon>Rhabditida</taxon>
        <taxon>Tylenchina</taxon>
        <taxon>Panagrolaimomorpha</taxon>
        <taxon>Panagrolaimoidea</taxon>
        <taxon>Panagrolaimidae</taxon>
        <taxon>Panagrolaimus</taxon>
    </lineage>
</organism>
<dbReference type="Proteomes" id="UP000887579">
    <property type="component" value="Unplaced"/>
</dbReference>
<name>A0AC34GL15_9BILA</name>
<reference evidence="2" key="1">
    <citation type="submission" date="2022-11" db="UniProtKB">
        <authorList>
            <consortium name="WormBaseParasite"/>
        </authorList>
    </citation>
    <scope>IDENTIFICATION</scope>
</reference>
<sequence>MSKQPEQHKPLFNPEDVDKQHGGYGIEFSESEMGGAPRPRNDSSSEEDEPQKRPVPIIEINMKGYGY</sequence>
<proteinExistence type="predicted"/>
<accession>A0AC34GL15</accession>
<dbReference type="WBParaSite" id="ES5_v2.g30244.t1">
    <property type="protein sequence ID" value="ES5_v2.g30244.t1"/>
    <property type="gene ID" value="ES5_v2.g30244"/>
</dbReference>
<evidence type="ECO:0000313" key="2">
    <source>
        <dbReference type="WBParaSite" id="ES5_v2.g30244.t1"/>
    </source>
</evidence>